<feature type="compositionally biased region" description="Basic and acidic residues" evidence="1">
    <location>
        <begin position="32"/>
        <end position="45"/>
    </location>
</feature>
<gene>
    <name evidence="2" type="ORF">Syun_029848</name>
</gene>
<sequence length="135" mass="15125">MDIDVGMDSSSNSKQGEEDIDLRETVMSSGEVSDKESQNMEETPSYKERLVRDTIFGAGIQIPIEEGDLLFGTDDKGKFLRTSTRLQGITMEPYRVEYPWLAIGDFNVYLTKDEKKGGAAPNLRNCKEFSSAIDQ</sequence>
<feature type="region of interest" description="Disordered" evidence="1">
    <location>
        <begin position="1"/>
        <end position="45"/>
    </location>
</feature>
<accession>A0AAP0E6C4</accession>
<reference evidence="2 3" key="1">
    <citation type="submission" date="2024-01" db="EMBL/GenBank/DDBJ databases">
        <title>Genome assemblies of Stephania.</title>
        <authorList>
            <person name="Yang L."/>
        </authorList>
    </citation>
    <scope>NUCLEOTIDE SEQUENCE [LARGE SCALE GENOMIC DNA]</scope>
    <source>
        <strain evidence="2">YNDBR</strain>
        <tissue evidence="2">Leaf</tissue>
    </source>
</reference>
<comment type="caution">
    <text evidence="2">The sequence shown here is derived from an EMBL/GenBank/DDBJ whole genome shotgun (WGS) entry which is preliminary data.</text>
</comment>
<proteinExistence type="predicted"/>
<organism evidence="2 3">
    <name type="scientific">Stephania yunnanensis</name>
    <dbReference type="NCBI Taxonomy" id="152371"/>
    <lineage>
        <taxon>Eukaryota</taxon>
        <taxon>Viridiplantae</taxon>
        <taxon>Streptophyta</taxon>
        <taxon>Embryophyta</taxon>
        <taxon>Tracheophyta</taxon>
        <taxon>Spermatophyta</taxon>
        <taxon>Magnoliopsida</taxon>
        <taxon>Ranunculales</taxon>
        <taxon>Menispermaceae</taxon>
        <taxon>Menispermoideae</taxon>
        <taxon>Cissampelideae</taxon>
        <taxon>Stephania</taxon>
    </lineage>
</organism>
<protein>
    <submittedName>
        <fullName evidence="2">Uncharacterized protein</fullName>
    </submittedName>
</protein>
<keyword evidence="3" id="KW-1185">Reference proteome</keyword>
<evidence type="ECO:0000313" key="3">
    <source>
        <dbReference type="Proteomes" id="UP001420932"/>
    </source>
</evidence>
<dbReference type="EMBL" id="JBBNAF010000013">
    <property type="protein sequence ID" value="KAK9087454.1"/>
    <property type="molecule type" value="Genomic_DNA"/>
</dbReference>
<evidence type="ECO:0000313" key="2">
    <source>
        <dbReference type="EMBL" id="KAK9087454.1"/>
    </source>
</evidence>
<dbReference type="Proteomes" id="UP001420932">
    <property type="component" value="Unassembled WGS sequence"/>
</dbReference>
<name>A0AAP0E6C4_9MAGN</name>
<dbReference type="AlphaFoldDB" id="A0AAP0E6C4"/>
<evidence type="ECO:0000256" key="1">
    <source>
        <dbReference type="SAM" id="MobiDB-lite"/>
    </source>
</evidence>